<comment type="similarity">
    <text evidence="2">Belongs to the bystin family.</text>
</comment>
<dbReference type="FunFam" id="1.25.40.480:FF:000001">
    <property type="entry name" value="Bystin (51.6 kD)-like"/>
    <property type="match status" value="1"/>
</dbReference>
<evidence type="ECO:0000313" key="8">
    <source>
        <dbReference type="Proteomes" id="UP000030693"/>
    </source>
</evidence>
<dbReference type="GO" id="GO:0030515">
    <property type="term" value="F:snoRNA binding"/>
    <property type="evidence" value="ECO:0007669"/>
    <property type="project" value="TreeGrafter"/>
</dbReference>
<comment type="subcellular location">
    <subcellularLocation>
        <location evidence="1">Nucleus</location>
        <location evidence="1">Nucleolus</location>
    </subcellularLocation>
</comment>
<dbReference type="AlphaFoldDB" id="A0A058ZCR7"/>
<evidence type="ECO:0000256" key="2">
    <source>
        <dbReference type="ARBA" id="ARBA00007114"/>
    </source>
</evidence>
<proteinExistence type="inferred from homology"/>
<accession>A0A058ZCR7</accession>
<feature type="compositionally biased region" description="Polar residues" evidence="6">
    <location>
        <begin position="24"/>
        <end position="37"/>
    </location>
</feature>
<sequence>MKERVRKSKAQPARHDPLHLQIASDIQVTDHLSQTGRGASRRERVRGAGAKPELGIDDENEAPLDARMSQKIRMIAREQLRELRDDQDQAADAASDAAAVAAAAAADAMATEDFEEAEEVDEDDEASYRDAVRLAESQISESERNLLEQFMPSFGARRAAPRTIADLIMEKLESKKSRINKLQSTDDETPLSHLDDKVVEVYSSVGNILSRYRSGKVPKAFKIIPTLTNWEEVLYLTRPDDWTPNALFQATRLFASSFNPKMAQRFFNVVLLPRVRYEFTVSKKINFHIYMSLRKALYKPAAFFKGILIPLCESNDCTLREAAVIGSVLAKSSVPSLHSAVAILRIADMEYSGVNSLLLRVLLDKKYALPYRVIDSLVLHFIRFTHDDRQLPVLWHQSLLVFIQRYKGDMTTEQRDLIMALLRKHSHPGIGPEIRREILESRSREEREAASNEVSAAGFEDMFADL</sequence>
<reference evidence="7" key="1">
    <citation type="submission" date="2013-04" db="EMBL/GenBank/DDBJ databases">
        <title>The Genome Sequence of Fonticula alba ATCC 38817.</title>
        <authorList>
            <consortium name="The Broad Institute Genomics Platform"/>
            <person name="Russ C."/>
            <person name="Cuomo C."/>
            <person name="Burger G."/>
            <person name="Gray M.W."/>
            <person name="Holland P.W.H."/>
            <person name="King N."/>
            <person name="Lang F.B.F."/>
            <person name="Roger A.J."/>
            <person name="Ruiz-Trillo I."/>
            <person name="Brown M."/>
            <person name="Walker B."/>
            <person name="Young S."/>
            <person name="Zeng Q."/>
            <person name="Gargeya S."/>
            <person name="Fitzgerald M."/>
            <person name="Haas B."/>
            <person name="Abouelleil A."/>
            <person name="Allen A.W."/>
            <person name="Alvarado L."/>
            <person name="Arachchi H.M."/>
            <person name="Berlin A.M."/>
            <person name="Chapman S.B."/>
            <person name="Gainer-Dewar J."/>
            <person name="Goldberg J."/>
            <person name="Griggs A."/>
            <person name="Gujja S."/>
            <person name="Hansen M."/>
            <person name="Howarth C."/>
            <person name="Imamovic A."/>
            <person name="Ireland A."/>
            <person name="Larimer J."/>
            <person name="McCowan C."/>
            <person name="Murphy C."/>
            <person name="Pearson M."/>
            <person name="Poon T.W."/>
            <person name="Priest M."/>
            <person name="Roberts A."/>
            <person name="Saif S."/>
            <person name="Shea T."/>
            <person name="Sisk P."/>
            <person name="Sykes S."/>
            <person name="Wortman J."/>
            <person name="Nusbaum C."/>
            <person name="Birren B."/>
        </authorList>
    </citation>
    <scope>NUCLEOTIDE SEQUENCE [LARGE SCALE GENOMIC DNA]</scope>
    <source>
        <strain evidence="7">ATCC 38817</strain>
    </source>
</reference>
<keyword evidence="4" id="KW-0539">Nucleus</keyword>
<dbReference type="RefSeq" id="XP_009493783.1">
    <property type="nucleotide sequence ID" value="XM_009495508.1"/>
</dbReference>
<dbReference type="Proteomes" id="UP000030693">
    <property type="component" value="Unassembled WGS sequence"/>
</dbReference>
<dbReference type="OMA" id="TKLPVIW"/>
<gene>
    <name evidence="7" type="ORF">H696_01604</name>
</gene>
<dbReference type="PANTHER" id="PTHR12821">
    <property type="entry name" value="BYSTIN"/>
    <property type="match status" value="1"/>
</dbReference>
<dbReference type="STRING" id="691883.A0A058ZCR7"/>
<dbReference type="Pfam" id="PF05291">
    <property type="entry name" value="Bystin"/>
    <property type="match status" value="1"/>
</dbReference>
<evidence type="ECO:0000313" key="7">
    <source>
        <dbReference type="EMBL" id="KCV72205.1"/>
    </source>
</evidence>
<dbReference type="eggNOG" id="KOG3871">
    <property type="taxonomic scope" value="Eukaryota"/>
</dbReference>
<evidence type="ECO:0000256" key="3">
    <source>
        <dbReference type="ARBA" id="ARBA00022517"/>
    </source>
</evidence>
<dbReference type="EMBL" id="KB932202">
    <property type="protein sequence ID" value="KCV72205.1"/>
    <property type="molecule type" value="Genomic_DNA"/>
</dbReference>
<evidence type="ECO:0000256" key="4">
    <source>
        <dbReference type="ARBA" id="ARBA00023242"/>
    </source>
</evidence>
<keyword evidence="3" id="KW-0690">Ribosome biogenesis</keyword>
<dbReference type="InterPro" id="IPR007955">
    <property type="entry name" value="Bystin"/>
</dbReference>
<dbReference type="GO" id="GO:0030688">
    <property type="term" value="C:preribosome, small subunit precursor"/>
    <property type="evidence" value="ECO:0007669"/>
    <property type="project" value="TreeGrafter"/>
</dbReference>
<protein>
    <recommendedName>
        <fullName evidence="5">Bystin</fullName>
    </recommendedName>
</protein>
<dbReference type="GO" id="GO:0006364">
    <property type="term" value="P:rRNA processing"/>
    <property type="evidence" value="ECO:0007669"/>
    <property type="project" value="TreeGrafter"/>
</dbReference>
<dbReference type="PANTHER" id="PTHR12821:SF0">
    <property type="entry name" value="BYSTIN"/>
    <property type="match status" value="1"/>
</dbReference>
<evidence type="ECO:0000256" key="1">
    <source>
        <dbReference type="ARBA" id="ARBA00004604"/>
    </source>
</evidence>
<organism evidence="7">
    <name type="scientific">Fonticula alba</name>
    <name type="common">Slime mold</name>
    <dbReference type="NCBI Taxonomy" id="691883"/>
    <lineage>
        <taxon>Eukaryota</taxon>
        <taxon>Rotosphaerida</taxon>
        <taxon>Fonticulaceae</taxon>
        <taxon>Fonticula</taxon>
    </lineage>
</organism>
<dbReference type="GO" id="GO:0005730">
    <property type="term" value="C:nucleolus"/>
    <property type="evidence" value="ECO:0007669"/>
    <property type="project" value="UniProtKB-SubCell"/>
</dbReference>
<dbReference type="GeneID" id="20526329"/>
<name>A0A058ZCR7_FONAL</name>
<feature type="region of interest" description="Disordered" evidence="6">
    <location>
        <begin position="1"/>
        <end position="67"/>
    </location>
</feature>
<evidence type="ECO:0000256" key="6">
    <source>
        <dbReference type="SAM" id="MobiDB-lite"/>
    </source>
</evidence>
<keyword evidence="8" id="KW-1185">Reference proteome</keyword>
<evidence type="ECO:0000256" key="5">
    <source>
        <dbReference type="ARBA" id="ARBA00074032"/>
    </source>
</evidence>
<dbReference type="GO" id="GO:0005737">
    <property type="term" value="C:cytoplasm"/>
    <property type="evidence" value="ECO:0007669"/>
    <property type="project" value="TreeGrafter"/>
</dbReference>
<dbReference type="OrthoDB" id="2192561at2759"/>